<keyword evidence="1" id="KW-0472">Membrane</keyword>
<gene>
    <name evidence="2" type="ORF">BO88DRAFT_197567</name>
</gene>
<feature type="transmembrane region" description="Helical" evidence="1">
    <location>
        <begin position="7"/>
        <end position="27"/>
    </location>
</feature>
<keyword evidence="1" id="KW-1133">Transmembrane helix</keyword>
<evidence type="ECO:0000256" key="1">
    <source>
        <dbReference type="SAM" id="Phobius"/>
    </source>
</evidence>
<sequence length="122" mass="14244">MLNPFSCLLRISFIILFFSPIPHYFILAECRHCDVERHDFPFQYLLFLSAFVCGRPGDAGLVKRRGKTGRGTKTTRDAPMAMWIDLLEKYMIGNTEYSILAPADWLIFFTWCFLVLHMSRVE</sequence>
<dbReference type="GeneID" id="37206437"/>
<evidence type="ECO:0000313" key="3">
    <source>
        <dbReference type="Proteomes" id="UP000248405"/>
    </source>
</evidence>
<organism evidence="2 3">
    <name type="scientific">Aspergillus vadensis (strain CBS 113365 / IMI 142717 / IBT 24658)</name>
    <dbReference type="NCBI Taxonomy" id="1448311"/>
    <lineage>
        <taxon>Eukaryota</taxon>
        <taxon>Fungi</taxon>
        <taxon>Dikarya</taxon>
        <taxon>Ascomycota</taxon>
        <taxon>Pezizomycotina</taxon>
        <taxon>Eurotiomycetes</taxon>
        <taxon>Eurotiomycetidae</taxon>
        <taxon>Eurotiales</taxon>
        <taxon>Aspergillaceae</taxon>
        <taxon>Aspergillus</taxon>
        <taxon>Aspergillus subgen. Circumdati</taxon>
    </lineage>
</organism>
<protein>
    <submittedName>
        <fullName evidence="2">Uncharacterized protein</fullName>
    </submittedName>
</protein>
<keyword evidence="1" id="KW-0812">Transmembrane</keyword>
<keyword evidence="3" id="KW-1185">Reference proteome</keyword>
<dbReference type="Proteomes" id="UP000248405">
    <property type="component" value="Unassembled WGS sequence"/>
</dbReference>
<accession>A0A319AV65</accession>
<evidence type="ECO:0000313" key="2">
    <source>
        <dbReference type="EMBL" id="PYH63595.1"/>
    </source>
</evidence>
<dbReference type="RefSeq" id="XP_025557389.1">
    <property type="nucleotide sequence ID" value="XM_025701845.1"/>
</dbReference>
<dbReference type="AlphaFoldDB" id="A0A319AV65"/>
<feature type="transmembrane region" description="Helical" evidence="1">
    <location>
        <begin position="97"/>
        <end position="116"/>
    </location>
</feature>
<name>A0A319AV65_ASPVC</name>
<dbReference type="EMBL" id="KZ821651">
    <property type="protein sequence ID" value="PYH63595.1"/>
    <property type="molecule type" value="Genomic_DNA"/>
</dbReference>
<proteinExistence type="predicted"/>
<reference evidence="2" key="1">
    <citation type="submission" date="2016-12" db="EMBL/GenBank/DDBJ databases">
        <title>The genomes of Aspergillus section Nigri reveals drivers in fungal speciation.</title>
        <authorList>
            <consortium name="DOE Joint Genome Institute"/>
            <person name="Vesth T.C."/>
            <person name="Nybo J."/>
            <person name="Theobald S."/>
            <person name="Brandl J."/>
            <person name="Frisvad J.C."/>
            <person name="Nielsen K.F."/>
            <person name="Lyhne E.K."/>
            <person name="Kogle M.E."/>
            <person name="Kuo A."/>
            <person name="Riley R."/>
            <person name="Clum A."/>
            <person name="Nolan M."/>
            <person name="Lipzen A."/>
            <person name="Salamov A."/>
            <person name="Henrissat B."/>
            <person name="Wiebenga A."/>
            <person name="De Vries R.P."/>
            <person name="Grigoriev I.V."/>
            <person name="Mortensen U.H."/>
            <person name="Andersen M.R."/>
            <person name="Baker S.E."/>
        </authorList>
    </citation>
    <scope>NUCLEOTIDE SEQUENCE [LARGE SCALE GENOMIC DNA]</scope>
    <source>
        <strain evidence="2">CBS 113365</strain>
    </source>
</reference>